<name>A0A0K0XS59_9GAMM</name>
<organism evidence="1 2">
    <name type="scientific">Wenzhouxiangella marina</name>
    <dbReference type="NCBI Taxonomy" id="1579979"/>
    <lineage>
        <taxon>Bacteria</taxon>
        <taxon>Pseudomonadati</taxon>
        <taxon>Pseudomonadota</taxon>
        <taxon>Gammaproteobacteria</taxon>
        <taxon>Chromatiales</taxon>
        <taxon>Wenzhouxiangellaceae</taxon>
        <taxon>Wenzhouxiangella</taxon>
    </lineage>
</organism>
<protein>
    <submittedName>
        <fullName evidence="1">Uncharacterized protein</fullName>
    </submittedName>
</protein>
<keyword evidence="2" id="KW-1185">Reference proteome</keyword>
<reference evidence="1 2" key="1">
    <citation type="submission" date="2015-07" db="EMBL/GenBank/DDBJ databases">
        <authorList>
            <person name="Noorani M."/>
        </authorList>
    </citation>
    <scope>NUCLEOTIDE SEQUENCE [LARGE SCALE GENOMIC DNA]</scope>
    <source>
        <strain evidence="1 2">KCTC 42284</strain>
    </source>
</reference>
<accession>A0A0K0XS59</accession>
<sequence length="1127" mass="121891">MRTRTVHSVAPDRGPKSNFIRNSLASGLAIALLAGGPALADDGAGPNGVPGSRFERMMTDNLTPGGEASHAFIDVMRSYIPAQRADGTLVTDVPRYNIDGDQVDVYSEARPQIGVFVYGDVEYPVTLEGIGFAGHGKREAYAAVTLDDGLTWKRTDLSESSDLSSADFDRPDVALYADDGINYPGDVINIFQATAGNQALVAWFSRYCDGGEPNYTLESSDPTRRDAIAAYMGIDLNTPSPDDLYLIDMFLVAGSQGSVDYAQDQFEQNHPVGEVPFSCLWTARGSLELMDDGTYDMIWRKAERLTSGRRDVNRVEVAMVEGAGAVITWQEDPEGLRAGQGEGPGEGWSGAVANSQTDVWYSYIEWEYFDEVQQDDGTIVEYAAYTGESNRPKPGIPFAMPMRLTDNAPCNVDNPAPYCNGSALVANNPGLPDPVGDYGMRDMCAQIANATVRIGQERVQTNVCVTEDGLPLVGNTASTRPRVGLYGFDSNDDDITDSGWVVLVAEESKGLGQFGVDTETGIVGCDPEVDANCETFDIGKNMWYHSFSMALSDTSVEESAQLIENLGSHGNMLNQPEIDWETGTMFAPVSTGSLWDFDTGNFDIYRTEIARRGSLLAQPFAKVATTALSDLIFADRFESTVRLAGAAPETLGLVAFPTWKQGAMQQGGPADVMARRILLPADFDDTTNGVKNPYAFTNMACDTWAYADGSNPFYPDGLCLDPAINLSSVTPDVCFDTSTLGSTACPTVDPVTGIGDTNPILEGSDIPEPNTTKVLTWHQCQPGMTGGTAVSAAGFDGLSDPDASFTCEDSLTNRTNNLTDQSWYNPLDVAKGHRGFLDGDFVMMLYAWAPNWKLNSRGQDRYQLYIRRSFDGGLTWTTLPADYTDRQGISYGDMAQGTVHCEIFRGQGGGTSDEPVGCYGYGAGAPEQARNVSQLKSQQFTILDPRYSPTPNTIVGSTDPADIRDASRYFIVYETGDNSTVEEGEAEPLDLFYGRGIRFGDHYTVWAEDTGSSDPNAGLENCYPNDLHDVTSLPANYLAAVPGSGFCNEFDPFEGAQGLASGEASLEASPDGSWLYGVWGQDDELTGESDAVWRKVRFIPDYISDTYSWSLPGTASYPGDNRYSGGN</sequence>
<dbReference type="EMBL" id="CP012154">
    <property type="protein sequence ID" value="AKS40461.1"/>
    <property type="molecule type" value="Genomic_DNA"/>
</dbReference>
<dbReference type="OrthoDB" id="5800370at2"/>
<proteinExistence type="predicted"/>
<dbReference type="PATRIC" id="fig|1579979.3.peg.74"/>
<dbReference type="Proteomes" id="UP000066624">
    <property type="component" value="Chromosome"/>
</dbReference>
<dbReference type="RefSeq" id="WP_049724178.1">
    <property type="nucleotide sequence ID" value="NZ_CP012154.1"/>
</dbReference>
<evidence type="ECO:0000313" key="1">
    <source>
        <dbReference type="EMBL" id="AKS40461.1"/>
    </source>
</evidence>
<gene>
    <name evidence="1" type="ORF">WM2015_70</name>
</gene>
<dbReference type="NCBIfam" id="NF040591">
    <property type="entry name" value="choice_anch_O"/>
    <property type="match status" value="1"/>
</dbReference>
<evidence type="ECO:0000313" key="2">
    <source>
        <dbReference type="Proteomes" id="UP000066624"/>
    </source>
</evidence>
<dbReference type="KEGG" id="wma:WM2015_70"/>
<dbReference type="AlphaFoldDB" id="A0A0K0XS59"/>